<dbReference type="Pfam" id="PF04122">
    <property type="entry name" value="CW_binding_2"/>
    <property type="match status" value="3"/>
</dbReference>
<dbReference type="InterPro" id="IPR007253">
    <property type="entry name" value="Cell_wall-bd_2"/>
</dbReference>
<reference evidence="3" key="1">
    <citation type="submission" date="2022-08" db="EMBL/GenBank/DDBJ databases">
        <authorList>
            <person name="Deng Y."/>
            <person name="Han X.-F."/>
            <person name="Zhang Y.-Q."/>
        </authorList>
    </citation>
    <scope>NUCLEOTIDE SEQUENCE</scope>
    <source>
        <strain evidence="3">CPCC 203407</strain>
    </source>
</reference>
<sequence length="375" mass="37909">MSRARYSGSDRYEVAVSIAREWPAGVPVVYLSAGAKFADALSAGPAAVKQGGPLLLTKAEALPVSVASELRRLAPRRVVIVGGQASVSGAVFAAVQSAVPGAEVVRLGGADRYEVSRAVVDDAFGASGAPLLYVATGVTFPDALSASPAASAAGGAVLLVNGWEPGLDGRAAALAQKLRPSKIVIAGGTASVPTSVESAFSAVAPTVRRGGENRYEVSVTLNSYAIPSADRVFFATGKTFADALSGGVLAGSVKSPLLVVPGACVTEAIRDRVQAYGAGTPIVFGGQASVSDAATRLEVCAPPPPPPAPPAPPAPQPPAPPAAPSNPGDSKNCGDFPDYASAKAWFDTYYPWYGDIAKLDQDNDGIPCESLRGAP</sequence>
<organism evidence="3 4">
    <name type="scientific">Herbiconiux oxytropis</name>
    <dbReference type="NCBI Taxonomy" id="2970915"/>
    <lineage>
        <taxon>Bacteria</taxon>
        <taxon>Bacillati</taxon>
        <taxon>Actinomycetota</taxon>
        <taxon>Actinomycetes</taxon>
        <taxon>Micrococcales</taxon>
        <taxon>Microbacteriaceae</taxon>
        <taxon>Herbiconiux</taxon>
    </lineage>
</organism>
<accession>A0AA41XJ39</accession>
<dbReference type="EMBL" id="JANLCK010000012">
    <property type="protein sequence ID" value="MCS5727559.1"/>
    <property type="molecule type" value="Genomic_DNA"/>
</dbReference>
<feature type="compositionally biased region" description="Pro residues" evidence="1">
    <location>
        <begin position="301"/>
        <end position="324"/>
    </location>
</feature>
<evidence type="ECO:0000313" key="3">
    <source>
        <dbReference type="EMBL" id="MCS5727559.1"/>
    </source>
</evidence>
<keyword evidence="4" id="KW-1185">Reference proteome</keyword>
<evidence type="ECO:0000256" key="1">
    <source>
        <dbReference type="SAM" id="MobiDB-lite"/>
    </source>
</evidence>
<feature type="region of interest" description="Disordered" evidence="1">
    <location>
        <begin position="301"/>
        <end position="335"/>
    </location>
</feature>
<proteinExistence type="predicted"/>
<dbReference type="PANTHER" id="PTHR30032">
    <property type="entry name" value="N-ACETYLMURAMOYL-L-ALANINE AMIDASE-RELATED"/>
    <property type="match status" value="1"/>
</dbReference>
<dbReference type="InterPro" id="IPR051922">
    <property type="entry name" value="Bact_Sporulation_Assoc"/>
</dbReference>
<name>A0AA41XJ39_9MICO</name>
<protein>
    <submittedName>
        <fullName evidence="3">Cell wall-binding repeat-containing protein</fullName>
    </submittedName>
</protein>
<comment type="caution">
    <text evidence="3">The sequence shown here is derived from an EMBL/GenBank/DDBJ whole genome shotgun (WGS) entry which is preliminary data.</text>
</comment>
<feature type="domain" description="Excalibur calcium-binding" evidence="2">
    <location>
        <begin position="331"/>
        <end position="369"/>
    </location>
</feature>
<dbReference type="RefSeq" id="WP_259530555.1">
    <property type="nucleotide sequence ID" value="NZ_JANLCK010000012.1"/>
</dbReference>
<gene>
    <name evidence="3" type="ORF">N1028_16820</name>
</gene>
<dbReference type="PANTHER" id="PTHR30032:SF8">
    <property type="entry name" value="GERMINATION-SPECIFIC N-ACETYLMURAMOYL-L-ALANINE AMIDASE"/>
    <property type="match status" value="1"/>
</dbReference>
<dbReference type="AlphaFoldDB" id="A0AA41XJ39"/>
<dbReference type="Pfam" id="PF05901">
    <property type="entry name" value="Excalibur"/>
    <property type="match status" value="1"/>
</dbReference>
<evidence type="ECO:0000259" key="2">
    <source>
        <dbReference type="Pfam" id="PF05901"/>
    </source>
</evidence>
<dbReference type="Proteomes" id="UP001165587">
    <property type="component" value="Unassembled WGS sequence"/>
</dbReference>
<dbReference type="Gene3D" id="3.40.50.12090">
    <property type="match status" value="1"/>
</dbReference>
<evidence type="ECO:0000313" key="4">
    <source>
        <dbReference type="Proteomes" id="UP001165587"/>
    </source>
</evidence>
<dbReference type="InterPro" id="IPR008613">
    <property type="entry name" value="Excalibur_Ca-bd_domain"/>
</dbReference>